<dbReference type="Proteomes" id="UP000054721">
    <property type="component" value="Unassembled WGS sequence"/>
</dbReference>
<proteinExistence type="predicted"/>
<keyword evidence="2" id="KW-1185">Reference proteome</keyword>
<gene>
    <name evidence="1" type="ORF">T02_1755</name>
</gene>
<evidence type="ECO:0000313" key="2">
    <source>
        <dbReference type="Proteomes" id="UP000054721"/>
    </source>
</evidence>
<accession>A0A0V1LGM6</accession>
<name>A0A0V1LGM6_9BILA</name>
<protein>
    <submittedName>
        <fullName evidence="1">Uncharacterized protein</fullName>
    </submittedName>
</protein>
<dbReference type="AlphaFoldDB" id="A0A0V1LGM6"/>
<organism evidence="1 2">
    <name type="scientific">Trichinella nativa</name>
    <dbReference type="NCBI Taxonomy" id="6335"/>
    <lineage>
        <taxon>Eukaryota</taxon>
        <taxon>Metazoa</taxon>
        <taxon>Ecdysozoa</taxon>
        <taxon>Nematoda</taxon>
        <taxon>Enoplea</taxon>
        <taxon>Dorylaimia</taxon>
        <taxon>Trichinellida</taxon>
        <taxon>Trichinellidae</taxon>
        <taxon>Trichinella</taxon>
    </lineage>
</organism>
<evidence type="ECO:0000313" key="1">
    <source>
        <dbReference type="EMBL" id="KRZ58676.1"/>
    </source>
</evidence>
<comment type="caution">
    <text evidence="1">The sequence shown here is derived from an EMBL/GenBank/DDBJ whole genome shotgun (WGS) entry which is preliminary data.</text>
</comment>
<sequence>MHHFNHCMEQILKSALHCNAQRSIVHPEAAGLDRRVWAVLHFNFSTRHLKYTIYHATIRKIQMQTHIHTERRKQSNQPQTPPLHVTAFIATGCPDIQVPTDVDLAYQTRSRANTPDINMSEKVEKTTLAEKTQPGERSKSCLSLLTGLEPVQFSFSIIQFSPSKRLQQHKESII</sequence>
<dbReference type="EMBL" id="JYDW01000054">
    <property type="protein sequence ID" value="KRZ58676.1"/>
    <property type="molecule type" value="Genomic_DNA"/>
</dbReference>
<dbReference type="OrthoDB" id="10611897at2759"/>
<reference evidence="1 2" key="1">
    <citation type="submission" date="2015-05" db="EMBL/GenBank/DDBJ databases">
        <title>Evolution of Trichinella species and genotypes.</title>
        <authorList>
            <person name="Korhonen P.K."/>
            <person name="Edoardo P."/>
            <person name="Giuseppe L.R."/>
            <person name="Gasser R.B."/>
        </authorList>
    </citation>
    <scope>NUCLEOTIDE SEQUENCE [LARGE SCALE GENOMIC DNA]</scope>
    <source>
        <strain evidence="1">ISS10</strain>
    </source>
</reference>